<evidence type="ECO:0000313" key="3">
    <source>
        <dbReference type="Proteomes" id="UP001215151"/>
    </source>
</evidence>
<gene>
    <name evidence="2" type="ORF">ONZ51_g11269</name>
</gene>
<evidence type="ECO:0000313" key="2">
    <source>
        <dbReference type="EMBL" id="KAJ8461862.1"/>
    </source>
</evidence>
<sequence length="160" mass="17731">MASSSKRKLDELTDWTDEYLAKHRRTASGSDFSTYDIKHALDMPSMAAGGAAPAPQPLPGPSTTTTQPHQQQQPCLNEIDDTPGLRELLDFSGLDSARAVSERFERIAAELLHNHRIEIGRGGKAEQLELLEVEFYLYKSGAHEDPFTHASPEQAQSGRW</sequence>
<keyword evidence="3" id="KW-1185">Reference proteome</keyword>
<dbReference type="Proteomes" id="UP001215151">
    <property type="component" value="Unassembled WGS sequence"/>
</dbReference>
<accession>A0AAD7TJJ4</accession>
<reference evidence="2" key="1">
    <citation type="submission" date="2022-11" db="EMBL/GenBank/DDBJ databases">
        <title>Genome Sequence of Cubamyces cubensis.</title>
        <authorList>
            <person name="Buettner E."/>
        </authorList>
    </citation>
    <scope>NUCLEOTIDE SEQUENCE</scope>
    <source>
        <strain evidence="2">MPL-01</strain>
    </source>
</reference>
<organism evidence="2 3">
    <name type="scientific">Trametes cubensis</name>
    <dbReference type="NCBI Taxonomy" id="1111947"/>
    <lineage>
        <taxon>Eukaryota</taxon>
        <taxon>Fungi</taxon>
        <taxon>Dikarya</taxon>
        <taxon>Basidiomycota</taxon>
        <taxon>Agaricomycotina</taxon>
        <taxon>Agaricomycetes</taxon>
        <taxon>Polyporales</taxon>
        <taxon>Polyporaceae</taxon>
        <taxon>Trametes</taxon>
    </lineage>
</organism>
<proteinExistence type="predicted"/>
<evidence type="ECO:0000256" key="1">
    <source>
        <dbReference type="SAM" id="MobiDB-lite"/>
    </source>
</evidence>
<protein>
    <submittedName>
        <fullName evidence="2">Uncharacterized protein</fullName>
    </submittedName>
</protein>
<dbReference type="AlphaFoldDB" id="A0AAD7TJJ4"/>
<name>A0AAD7TJJ4_9APHY</name>
<feature type="compositionally biased region" description="Low complexity" evidence="1">
    <location>
        <begin position="61"/>
        <end position="74"/>
    </location>
</feature>
<comment type="caution">
    <text evidence="2">The sequence shown here is derived from an EMBL/GenBank/DDBJ whole genome shotgun (WGS) entry which is preliminary data.</text>
</comment>
<feature type="region of interest" description="Disordered" evidence="1">
    <location>
        <begin position="46"/>
        <end position="81"/>
    </location>
</feature>
<dbReference type="EMBL" id="JAPEVG010000518">
    <property type="protein sequence ID" value="KAJ8461862.1"/>
    <property type="molecule type" value="Genomic_DNA"/>
</dbReference>